<reference evidence="10 11" key="1">
    <citation type="submission" date="2016-11" db="EMBL/GenBank/DDBJ databases">
        <title>Whole Genome Sequencing of Mucilaginibacter polytrichastri RG4-7(T) isolated from the moss sample.</title>
        <authorList>
            <person name="Li Y."/>
        </authorList>
    </citation>
    <scope>NUCLEOTIDE SEQUENCE [LARGE SCALE GENOMIC DNA]</scope>
    <source>
        <strain evidence="10 11">RG4-7</strain>
    </source>
</reference>
<dbReference type="GO" id="GO:0000272">
    <property type="term" value="P:polysaccharide catabolic process"/>
    <property type="evidence" value="ECO:0007669"/>
    <property type="project" value="TreeGrafter"/>
</dbReference>
<dbReference type="EMBL" id="MPPL01000001">
    <property type="protein sequence ID" value="OKS84960.1"/>
    <property type="molecule type" value="Genomic_DNA"/>
</dbReference>
<evidence type="ECO:0000313" key="11">
    <source>
        <dbReference type="Proteomes" id="UP000186720"/>
    </source>
</evidence>
<evidence type="ECO:0000256" key="5">
    <source>
        <dbReference type="ARBA" id="ARBA00022801"/>
    </source>
</evidence>
<protein>
    <recommendedName>
        <fullName evidence="4">non-reducing end alpha-L-arabinofuranosidase</fullName>
        <ecNumber evidence="4">3.2.1.55</ecNumber>
    </recommendedName>
</protein>
<dbReference type="Pfam" id="PF22848">
    <property type="entry name" value="ASD1_dom"/>
    <property type="match status" value="1"/>
</dbReference>
<dbReference type="PANTHER" id="PTHR43576">
    <property type="entry name" value="ALPHA-L-ARABINOFURANOSIDASE C-RELATED"/>
    <property type="match status" value="1"/>
</dbReference>
<comment type="catalytic activity">
    <reaction evidence="1">
        <text>Hydrolysis of terminal non-reducing alpha-L-arabinofuranoside residues in alpha-L-arabinosides.</text>
        <dbReference type="EC" id="3.2.1.55"/>
    </reaction>
</comment>
<dbReference type="GO" id="GO:0046373">
    <property type="term" value="P:L-arabinose metabolic process"/>
    <property type="evidence" value="ECO:0007669"/>
    <property type="project" value="InterPro"/>
</dbReference>
<comment type="similarity">
    <text evidence="2">Belongs to the glycosyl hydrolase 51 family.</text>
</comment>
<dbReference type="Gene3D" id="3.20.20.80">
    <property type="entry name" value="Glycosidases"/>
    <property type="match status" value="1"/>
</dbReference>
<feature type="chain" id="PRO_5010181155" description="non-reducing end alpha-L-arabinofuranosidase" evidence="8">
    <location>
        <begin position="23"/>
        <end position="512"/>
    </location>
</feature>
<evidence type="ECO:0000256" key="1">
    <source>
        <dbReference type="ARBA" id="ARBA00001462"/>
    </source>
</evidence>
<gene>
    <name evidence="10" type="ORF">RG47T_0398</name>
</gene>
<dbReference type="PANTHER" id="PTHR43576:SF2">
    <property type="entry name" value="INTRACELLULAR EXO-ALPHA-L-ARABINOFURANOSIDASE 2"/>
    <property type="match status" value="1"/>
</dbReference>
<dbReference type="Proteomes" id="UP000186720">
    <property type="component" value="Unassembled WGS sequence"/>
</dbReference>
<evidence type="ECO:0000256" key="3">
    <source>
        <dbReference type="ARBA" id="ARBA00011165"/>
    </source>
</evidence>
<accession>A0A1Q5ZT57</accession>
<dbReference type="InterPro" id="IPR013780">
    <property type="entry name" value="Glyco_hydro_b"/>
</dbReference>
<dbReference type="SUPFAM" id="SSF51445">
    <property type="entry name" value="(Trans)glycosidases"/>
    <property type="match status" value="1"/>
</dbReference>
<dbReference type="InterPro" id="IPR017853">
    <property type="entry name" value="GH"/>
</dbReference>
<evidence type="ECO:0000256" key="6">
    <source>
        <dbReference type="ARBA" id="ARBA00023277"/>
    </source>
</evidence>
<dbReference type="RefSeq" id="WP_074487724.1">
    <property type="nucleotide sequence ID" value="NZ_FPAM01000001.1"/>
</dbReference>
<dbReference type="STRING" id="1302689.RG47T_0398"/>
<evidence type="ECO:0000313" key="10">
    <source>
        <dbReference type="EMBL" id="OKS84960.1"/>
    </source>
</evidence>
<dbReference type="OrthoDB" id="9758333at2"/>
<dbReference type="InterPro" id="IPR055235">
    <property type="entry name" value="ASD1_cat"/>
</dbReference>
<dbReference type="AlphaFoldDB" id="A0A1Q5ZT57"/>
<dbReference type="SUPFAM" id="SSF51011">
    <property type="entry name" value="Glycosyl hydrolase domain"/>
    <property type="match status" value="1"/>
</dbReference>
<comment type="subunit">
    <text evidence="3">Homohexamer; trimer of dimers.</text>
</comment>
<feature type="domain" description="Alpha-L-arabinofuranosidase C-terminal" evidence="9">
    <location>
        <begin position="315"/>
        <end position="505"/>
    </location>
</feature>
<keyword evidence="6" id="KW-0119">Carbohydrate metabolism</keyword>
<comment type="caution">
    <text evidence="10">The sequence shown here is derived from an EMBL/GenBank/DDBJ whole genome shotgun (WGS) entry which is preliminary data.</text>
</comment>
<dbReference type="GO" id="GO:0046556">
    <property type="term" value="F:alpha-L-arabinofuranosidase activity"/>
    <property type="evidence" value="ECO:0007669"/>
    <property type="project" value="UniProtKB-EC"/>
</dbReference>
<name>A0A1Q5ZT57_9SPHI</name>
<evidence type="ECO:0000256" key="7">
    <source>
        <dbReference type="ARBA" id="ARBA00023295"/>
    </source>
</evidence>
<dbReference type="Gene3D" id="2.60.40.1180">
    <property type="entry name" value="Golgi alpha-mannosidase II"/>
    <property type="match status" value="1"/>
</dbReference>
<evidence type="ECO:0000256" key="4">
    <source>
        <dbReference type="ARBA" id="ARBA00012670"/>
    </source>
</evidence>
<keyword evidence="7" id="KW-0326">Glycosidase</keyword>
<keyword evidence="11" id="KW-1185">Reference proteome</keyword>
<dbReference type="EC" id="3.2.1.55" evidence="4"/>
<dbReference type="SMART" id="SM00813">
    <property type="entry name" value="Alpha-L-AF_C"/>
    <property type="match status" value="1"/>
</dbReference>
<dbReference type="InterPro" id="IPR010720">
    <property type="entry name" value="Alpha-L-AF_C"/>
</dbReference>
<evidence type="ECO:0000259" key="9">
    <source>
        <dbReference type="SMART" id="SM00813"/>
    </source>
</evidence>
<dbReference type="Pfam" id="PF06964">
    <property type="entry name" value="Alpha-L-AF_C"/>
    <property type="match status" value="1"/>
</dbReference>
<evidence type="ECO:0000256" key="8">
    <source>
        <dbReference type="SAM" id="SignalP"/>
    </source>
</evidence>
<keyword evidence="5" id="KW-0378">Hydrolase</keyword>
<feature type="signal peptide" evidence="8">
    <location>
        <begin position="1"/>
        <end position="22"/>
    </location>
</feature>
<keyword evidence="8" id="KW-0732">Signal</keyword>
<proteinExistence type="inferred from homology"/>
<organism evidence="10 11">
    <name type="scientific">Mucilaginibacter polytrichastri</name>
    <dbReference type="NCBI Taxonomy" id="1302689"/>
    <lineage>
        <taxon>Bacteria</taxon>
        <taxon>Pseudomonadati</taxon>
        <taxon>Bacteroidota</taxon>
        <taxon>Sphingobacteriia</taxon>
        <taxon>Sphingobacteriales</taxon>
        <taxon>Sphingobacteriaceae</taxon>
        <taxon>Mucilaginibacter</taxon>
    </lineage>
</organism>
<sequence length="512" mass="56512">MKAKLLSLSLVLCCGLASVSQAQTTITVAAGNNPADPVINKYIYSHFAEHLGRGIYGGFYVGDTSKIPNTNGVRNDVIAALKKMKIPSLRWPGGCFADTYHWKDGIGPKDKRPAIVNKWWGNAIEDNSFGTHDFLNMCELLGADPYMAGNVGSGSVQELADWVQYTTSDNKNPMSDLRRANGREKPWNVKFWGVGNEAWGCGGNMTPEYYVNEFRKYSTFMGNGNIFRVASGANVADYHWTETLMKGIPKGLIEGIALHSYSFVEWDKKGPATGFSEEQYFRTMKSALFMDSLIINHSKIMDKYDPNKKIALVVDEWGGWYDVEPNTNPGFLFQQNSMRDAMIAGATLNIFNNHADRVRMANLAQCINVLQSVILTDKDKMILTPTYHVMEMYNVHQDATLLPLTIKSDDYTFGTGKLPAISASASRDKNGVIHISLVNIDPNHVQKLALNLSGEKFKGVTGRVLASAKVGDYNSFAQPEKVKPEVFKGASVKGEVINISMPTASVVVLTLN</sequence>
<evidence type="ECO:0000256" key="2">
    <source>
        <dbReference type="ARBA" id="ARBA00007186"/>
    </source>
</evidence>